<proteinExistence type="predicted"/>
<gene>
    <name evidence="1" type="ORF">A245_06654</name>
</gene>
<protein>
    <recommendedName>
        <fullName evidence="3">LamB/YcsF family protein</fullName>
    </recommendedName>
</protein>
<dbReference type="Gene3D" id="3.20.20.370">
    <property type="entry name" value="Glycoside hydrolase/deacetylase"/>
    <property type="match status" value="1"/>
</dbReference>
<dbReference type="AlphaFoldDB" id="A0A656K2X5"/>
<dbReference type="SUPFAM" id="SSF88713">
    <property type="entry name" value="Glycoside hydrolase/deacetylase"/>
    <property type="match status" value="1"/>
</dbReference>
<dbReference type="EMBL" id="AOKF01000546">
    <property type="protein sequence ID" value="EPN66261.1"/>
    <property type="molecule type" value="Genomic_DNA"/>
</dbReference>
<evidence type="ECO:0008006" key="3">
    <source>
        <dbReference type="Google" id="ProtNLM"/>
    </source>
</evidence>
<dbReference type="InterPro" id="IPR011330">
    <property type="entry name" value="Glyco_hydro/deAcase_b/a-brl"/>
</dbReference>
<comment type="caution">
    <text evidence="1">The sequence shown here is derived from an EMBL/GenBank/DDBJ whole genome shotgun (WGS) entry which is preliminary data.</text>
</comment>
<evidence type="ECO:0000313" key="1">
    <source>
        <dbReference type="EMBL" id="EPN66261.1"/>
    </source>
</evidence>
<dbReference type="InterPro" id="IPR005501">
    <property type="entry name" value="LamB/YcsF/PxpA-like"/>
</dbReference>
<organism evidence="1 2">
    <name type="scientific">Pseudomonas syringae pv. actinidiae ICMP 19096</name>
    <dbReference type="NCBI Taxonomy" id="1194405"/>
    <lineage>
        <taxon>Bacteria</taxon>
        <taxon>Pseudomonadati</taxon>
        <taxon>Pseudomonadota</taxon>
        <taxon>Gammaproteobacteria</taxon>
        <taxon>Pseudomonadales</taxon>
        <taxon>Pseudomonadaceae</taxon>
        <taxon>Pseudomonas</taxon>
        <taxon>Pseudomonas syringae</taxon>
    </lineage>
</organism>
<dbReference type="Proteomes" id="UP000018849">
    <property type="component" value="Unassembled WGS sequence"/>
</dbReference>
<sequence length="58" mass="5938">MLQDGTVTTLSGKRVAVNAQSILLHGDTPGAVELARSIRHSIEGQGGVITPVSQLLGS</sequence>
<reference evidence="1 2" key="1">
    <citation type="journal article" date="2013" name="PLoS Pathog.">
        <title>Genomic analysis of the Kiwifruit pathogen Pseudomonas syringae pv. actinidiae provides insight into the origins of an emergent plant disease.</title>
        <authorList>
            <person name="McCann H.C."/>
            <person name="Rikkerink E.H."/>
            <person name="Bertels F."/>
            <person name="Fiers M."/>
            <person name="Lu A."/>
            <person name="Rees-George J."/>
            <person name="Andersen M.T."/>
            <person name="Gleave A.P."/>
            <person name="Haubold B."/>
            <person name="Wohlers M.W."/>
            <person name="Guttman D.S."/>
            <person name="Wang P.W."/>
            <person name="Straub C."/>
            <person name="Vanneste J.L."/>
            <person name="Rainey P.B."/>
            <person name="Templeton M.D."/>
        </authorList>
    </citation>
    <scope>NUCLEOTIDE SEQUENCE [LARGE SCALE GENOMIC DNA]</scope>
    <source>
        <strain evidence="1 2">ICMP 19096</strain>
    </source>
</reference>
<dbReference type="Pfam" id="PF03746">
    <property type="entry name" value="LamB_YcsF"/>
    <property type="match status" value="1"/>
</dbReference>
<accession>A0A656K2X5</accession>
<name>A0A656K2X5_PSESF</name>
<evidence type="ECO:0000313" key="2">
    <source>
        <dbReference type="Proteomes" id="UP000018849"/>
    </source>
</evidence>
<dbReference type="GO" id="GO:0005975">
    <property type="term" value="P:carbohydrate metabolic process"/>
    <property type="evidence" value="ECO:0007669"/>
    <property type="project" value="InterPro"/>
</dbReference>